<feature type="chain" id="PRO_5038843797" description="Cell wall binding repeat 2" evidence="2">
    <location>
        <begin position="24"/>
        <end position="658"/>
    </location>
</feature>
<reference evidence="3" key="2">
    <citation type="submission" date="2020-09" db="EMBL/GenBank/DDBJ databases">
        <authorList>
            <person name="Sun Q."/>
            <person name="Zhou Y."/>
        </authorList>
    </citation>
    <scope>NUCLEOTIDE SEQUENCE</scope>
    <source>
        <strain evidence="3">CGMCC 1.12160</strain>
    </source>
</reference>
<dbReference type="AlphaFoldDB" id="A0A917BV08"/>
<comment type="caution">
    <text evidence="3">The sequence shown here is derived from an EMBL/GenBank/DDBJ whole genome shotgun (WGS) entry which is preliminary data.</text>
</comment>
<dbReference type="RefSeq" id="WP_188431518.1">
    <property type="nucleotide sequence ID" value="NZ_BAABKH010000014.1"/>
</dbReference>
<evidence type="ECO:0000256" key="1">
    <source>
        <dbReference type="SAM" id="MobiDB-lite"/>
    </source>
</evidence>
<organism evidence="3 4">
    <name type="scientific">Ornithinimicrobium tianjinense</name>
    <dbReference type="NCBI Taxonomy" id="1195761"/>
    <lineage>
        <taxon>Bacteria</taxon>
        <taxon>Bacillati</taxon>
        <taxon>Actinomycetota</taxon>
        <taxon>Actinomycetes</taxon>
        <taxon>Micrococcales</taxon>
        <taxon>Ornithinimicrobiaceae</taxon>
        <taxon>Ornithinimicrobium</taxon>
    </lineage>
</organism>
<gene>
    <name evidence="3" type="ORF">GCM10011366_26460</name>
</gene>
<protein>
    <recommendedName>
        <fullName evidence="5">Cell wall binding repeat 2</fullName>
    </recommendedName>
</protein>
<dbReference type="InterPro" id="IPR007253">
    <property type="entry name" value="Cell_wall-bd_2"/>
</dbReference>
<evidence type="ECO:0000256" key="2">
    <source>
        <dbReference type="SAM" id="SignalP"/>
    </source>
</evidence>
<dbReference type="Proteomes" id="UP000605670">
    <property type="component" value="Unassembled WGS sequence"/>
</dbReference>
<dbReference type="PANTHER" id="PTHR30032:SF8">
    <property type="entry name" value="GERMINATION-SPECIFIC N-ACETYLMURAMOYL-L-ALANINE AMIDASE"/>
    <property type="match status" value="1"/>
</dbReference>
<keyword evidence="2" id="KW-0732">Signal</keyword>
<dbReference type="PANTHER" id="PTHR30032">
    <property type="entry name" value="N-ACETYLMURAMOYL-L-ALANINE AMIDASE-RELATED"/>
    <property type="match status" value="1"/>
</dbReference>
<reference evidence="3" key="1">
    <citation type="journal article" date="2014" name="Int. J. Syst. Evol. Microbiol.">
        <title>Complete genome sequence of Corynebacterium casei LMG S-19264T (=DSM 44701T), isolated from a smear-ripened cheese.</title>
        <authorList>
            <consortium name="US DOE Joint Genome Institute (JGI-PGF)"/>
            <person name="Walter F."/>
            <person name="Albersmeier A."/>
            <person name="Kalinowski J."/>
            <person name="Ruckert C."/>
        </authorList>
    </citation>
    <scope>NUCLEOTIDE SEQUENCE</scope>
    <source>
        <strain evidence="3">CGMCC 1.12160</strain>
    </source>
</reference>
<accession>A0A917BV08</accession>
<dbReference type="InterPro" id="IPR051922">
    <property type="entry name" value="Bact_Sporulation_Assoc"/>
</dbReference>
<evidence type="ECO:0000313" key="3">
    <source>
        <dbReference type="EMBL" id="GGF57303.1"/>
    </source>
</evidence>
<feature type="region of interest" description="Disordered" evidence="1">
    <location>
        <begin position="27"/>
        <end position="51"/>
    </location>
</feature>
<evidence type="ECO:0008006" key="5">
    <source>
        <dbReference type="Google" id="ProtNLM"/>
    </source>
</evidence>
<dbReference type="EMBL" id="BMEM01000004">
    <property type="protein sequence ID" value="GGF57303.1"/>
    <property type="molecule type" value="Genomic_DNA"/>
</dbReference>
<evidence type="ECO:0000313" key="4">
    <source>
        <dbReference type="Proteomes" id="UP000605670"/>
    </source>
</evidence>
<sequence>MKCNPTILPAALALCLAGLPAVAAGADQPGPPLDREEALAPVSAHEQGPSLDRTGDLVATNEVAQQAAADTRPEAAAAAAAYLDTNVDGVLHGSPDMTAQVALALVAVGGHDAKVAQLLDAIEAQVGAEGITPVQAASVSLLVTATGGDPWAFGGVDLVELVRADLADNGRCDQNGGYLSQVTNAAECALALTRAGVVVPQVALDTLAPQADPVTGGLLEWDGLLYAYPNASALDALTALDALDAVAGTRRHGLGARDFLWGYGEVDGPFDSTQAIVVNARVVQALAVVGEDVSAALSWLEAQQLPDGSLPDVAGSATPDLMATAHAAIAFSGRSLGTVGPGAHVVAYGSHPYVVRTTGADRYEVAANLATAWVDGSQTVVIASGQSFADAIPGSALAAHFGAPILLARQGSLPATTRAMLRELQPTDIVVMGGEAAVGPEVFNALHNYVVGGDVHRVDGANRYEVSANASYQWDPGTARQVYLATGENWPDGLTGGAEAGRLDVPMFLTKKDAVPSAVLRAMKDLGVTDVVVLGGTSAISTAVEWQLQNNGFATGRISGVNRYDVAAKVARGDAQPGPYAFVASGLNWPDALATGPLAAALASPLVLVKGDAVPGVTAQRIVTEKAALVSVSGGPVAVSGPVAGDLRLLTTYSPFEP</sequence>
<name>A0A917BV08_9MICO</name>
<dbReference type="InterPro" id="IPR008930">
    <property type="entry name" value="Terpenoid_cyclase/PrenylTrfase"/>
</dbReference>
<keyword evidence="4" id="KW-1185">Reference proteome</keyword>
<dbReference type="Pfam" id="PF04122">
    <property type="entry name" value="CW_binding_2"/>
    <property type="match status" value="3"/>
</dbReference>
<proteinExistence type="predicted"/>
<dbReference type="SUPFAM" id="SSF48239">
    <property type="entry name" value="Terpenoid cyclases/Protein prenyltransferases"/>
    <property type="match status" value="1"/>
</dbReference>
<feature type="signal peptide" evidence="2">
    <location>
        <begin position="1"/>
        <end position="23"/>
    </location>
</feature>